<proteinExistence type="predicted"/>
<dbReference type="Proteomes" id="UP000013526">
    <property type="component" value="Unassembled WGS sequence"/>
</dbReference>
<reference evidence="2 3" key="1">
    <citation type="journal article" date="2013" name="Genome Announc.">
        <title>Draft Genome Sequence of Aeromonas molluscorum Strain 848TT, Isolated from Bivalve Molluscs.</title>
        <authorList>
            <person name="Spataro N."/>
            <person name="Farfan M."/>
            <person name="Albarral V."/>
            <person name="Sanglas A."/>
            <person name="Loren J.G."/>
            <person name="Fuste M.C."/>
            <person name="Bosch E."/>
        </authorList>
    </citation>
    <scope>NUCLEOTIDE SEQUENCE [LARGE SCALE GENOMIC DNA]</scope>
    <source>
        <strain evidence="2 3">848</strain>
    </source>
</reference>
<keyword evidence="1" id="KW-0732">Signal</keyword>
<feature type="chain" id="PRO_5004360968" evidence="1">
    <location>
        <begin position="19"/>
        <end position="115"/>
    </location>
</feature>
<comment type="caution">
    <text evidence="2">The sequence shown here is derived from an EMBL/GenBank/DDBJ whole genome shotgun (WGS) entry which is preliminary data.</text>
</comment>
<evidence type="ECO:0000313" key="2">
    <source>
        <dbReference type="EMBL" id="EOD53589.1"/>
    </source>
</evidence>
<sequence length="115" mass="12379">MKRGIWLAACLAAGGALASPPSHVQADLVAETTPDLVAAEQARLTCLQFLHVRLGGKIAPISMETRPVPHREQQWLVDGNVKGPEGPLLFACHLQQGARWELLNFSLWAAPTPPA</sequence>
<name>R1H515_9GAMM</name>
<keyword evidence="3" id="KW-1185">Reference proteome</keyword>
<feature type="signal peptide" evidence="1">
    <location>
        <begin position="1"/>
        <end position="18"/>
    </location>
</feature>
<dbReference type="AlphaFoldDB" id="R1H515"/>
<evidence type="ECO:0000313" key="3">
    <source>
        <dbReference type="Proteomes" id="UP000013526"/>
    </source>
</evidence>
<dbReference type="EMBL" id="AQGQ01000199">
    <property type="protein sequence ID" value="EOD53589.1"/>
    <property type="molecule type" value="Genomic_DNA"/>
</dbReference>
<organism evidence="2 3">
    <name type="scientific">Aeromonas molluscorum 848</name>
    <dbReference type="NCBI Taxonomy" id="1268236"/>
    <lineage>
        <taxon>Bacteria</taxon>
        <taxon>Pseudomonadati</taxon>
        <taxon>Pseudomonadota</taxon>
        <taxon>Gammaproteobacteria</taxon>
        <taxon>Aeromonadales</taxon>
        <taxon>Aeromonadaceae</taxon>
        <taxon>Aeromonas</taxon>
    </lineage>
</organism>
<dbReference type="PATRIC" id="fig|1268236.3.peg.3663"/>
<protein>
    <submittedName>
        <fullName evidence="2">Uncharacterized protein</fullName>
    </submittedName>
</protein>
<evidence type="ECO:0000256" key="1">
    <source>
        <dbReference type="SAM" id="SignalP"/>
    </source>
</evidence>
<gene>
    <name evidence="2" type="ORF">G113_18859</name>
</gene>
<accession>R1H515</accession>